<protein>
    <submittedName>
        <fullName evidence="1">Uncharacterized protein</fullName>
    </submittedName>
</protein>
<reference evidence="1" key="1">
    <citation type="journal article" date="2014" name="Int. J. Syst. Evol. Microbiol.">
        <title>Complete genome sequence of Corynebacterium casei LMG S-19264T (=DSM 44701T), isolated from a smear-ripened cheese.</title>
        <authorList>
            <consortium name="US DOE Joint Genome Institute (JGI-PGF)"/>
            <person name="Walter F."/>
            <person name="Albersmeier A."/>
            <person name="Kalinowski J."/>
            <person name="Ruckert C."/>
        </authorList>
    </citation>
    <scope>NUCLEOTIDE SEQUENCE</scope>
    <source>
        <strain evidence="1">JCM 13064</strain>
    </source>
</reference>
<gene>
    <name evidence="1" type="ORF">GCM10007964_01240</name>
</gene>
<comment type="caution">
    <text evidence="1">The sequence shown here is derived from an EMBL/GenBank/DDBJ whole genome shotgun (WGS) entry which is preliminary data.</text>
</comment>
<reference evidence="1" key="2">
    <citation type="submission" date="2020-09" db="EMBL/GenBank/DDBJ databases">
        <authorList>
            <person name="Sun Q."/>
            <person name="Ohkuma M."/>
        </authorList>
    </citation>
    <scope>NUCLEOTIDE SEQUENCE</scope>
    <source>
        <strain evidence="1">JCM 13064</strain>
    </source>
</reference>
<evidence type="ECO:0000313" key="1">
    <source>
        <dbReference type="EMBL" id="GGK61828.1"/>
    </source>
</evidence>
<name>A0A917QQA2_9ACTN</name>
<sequence>MRPLRLAVVLVLMAGTVVALCMNAPGWVYWPTFAGAFAAAVWWETGLIRRAAR</sequence>
<dbReference type="EMBL" id="BMNT01000001">
    <property type="protein sequence ID" value="GGK61828.1"/>
    <property type="molecule type" value="Genomic_DNA"/>
</dbReference>
<organism evidence="1 2">
    <name type="scientific">Sphaerisporangium melleum</name>
    <dbReference type="NCBI Taxonomy" id="321316"/>
    <lineage>
        <taxon>Bacteria</taxon>
        <taxon>Bacillati</taxon>
        <taxon>Actinomycetota</taxon>
        <taxon>Actinomycetes</taxon>
        <taxon>Streptosporangiales</taxon>
        <taxon>Streptosporangiaceae</taxon>
        <taxon>Sphaerisporangium</taxon>
    </lineage>
</organism>
<dbReference type="RefSeq" id="WP_189160925.1">
    <property type="nucleotide sequence ID" value="NZ_BMNT01000001.1"/>
</dbReference>
<evidence type="ECO:0000313" key="2">
    <source>
        <dbReference type="Proteomes" id="UP000645217"/>
    </source>
</evidence>
<proteinExistence type="predicted"/>
<dbReference type="AlphaFoldDB" id="A0A917QQA2"/>
<accession>A0A917QQA2</accession>
<keyword evidence="2" id="KW-1185">Reference proteome</keyword>
<dbReference type="Proteomes" id="UP000645217">
    <property type="component" value="Unassembled WGS sequence"/>
</dbReference>